<dbReference type="Gene3D" id="4.10.280.10">
    <property type="entry name" value="Helix-loop-helix DNA-binding domain"/>
    <property type="match status" value="1"/>
</dbReference>
<dbReference type="PROSITE" id="PS50888">
    <property type="entry name" value="BHLH"/>
    <property type="match status" value="1"/>
</dbReference>
<proteinExistence type="predicted"/>
<keyword evidence="2" id="KW-0804">Transcription</keyword>
<keyword evidence="3" id="KW-0175">Coiled coil</keyword>
<dbReference type="InParanoid" id="A0A200QX86"/>
<dbReference type="AlphaFoldDB" id="A0A200QX86"/>
<dbReference type="STRING" id="56857.A0A200QX86"/>
<dbReference type="SUPFAM" id="SSF47459">
    <property type="entry name" value="HLH, helix-loop-helix DNA-binding domain"/>
    <property type="match status" value="1"/>
</dbReference>
<evidence type="ECO:0000256" key="4">
    <source>
        <dbReference type="SAM" id="MobiDB-lite"/>
    </source>
</evidence>
<gene>
    <name evidence="6" type="ORF">BVC80_949g82</name>
</gene>
<dbReference type="SMART" id="SM00353">
    <property type="entry name" value="HLH"/>
    <property type="match status" value="1"/>
</dbReference>
<keyword evidence="7" id="KW-1185">Reference proteome</keyword>
<evidence type="ECO:0000256" key="1">
    <source>
        <dbReference type="ARBA" id="ARBA00023015"/>
    </source>
</evidence>
<dbReference type="PANTHER" id="PTHR46772">
    <property type="entry name" value="BHLH DOMAIN-CONTAINING PROTEIN"/>
    <property type="match status" value="1"/>
</dbReference>
<dbReference type="InterPro" id="IPR036638">
    <property type="entry name" value="HLH_DNA-bd_sf"/>
</dbReference>
<dbReference type="PANTHER" id="PTHR46772:SF6">
    <property type="entry name" value="BHLH DOMAIN-CONTAINING PROTEIN"/>
    <property type="match status" value="1"/>
</dbReference>
<dbReference type="GO" id="GO:0046983">
    <property type="term" value="F:protein dimerization activity"/>
    <property type="evidence" value="ECO:0007669"/>
    <property type="project" value="InterPro"/>
</dbReference>
<keyword evidence="1" id="KW-0805">Transcription regulation</keyword>
<evidence type="ECO:0000313" key="7">
    <source>
        <dbReference type="Proteomes" id="UP000195402"/>
    </source>
</evidence>
<feature type="region of interest" description="Disordered" evidence="4">
    <location>
        <begin position="62"/>
        <end position="83"/>
    </location>
</feature>
<sequence length="246" mass="27641">MGAEEADKDIWELFNSLMEGYSDSVIPLLSDLQTENKNNINDDSSTQIIRNNQQISMKACSSRKKAKTEASSSSVPMEIKKERERREKMTIQFSVLQSMLPNISPKAQRTQIVEETIDYIKNLEEELKGLEAKKKAAAMEFSSARPSTSIIPIYTPHHQNSVVNVTVSGNVAFFGIHTEVQRFLFTRVMKVFKKYKTEILTSTVTTNEQKITVSVTAVVNGNEGGRRGSDIEAIKGDLIRLFCLKV</sequence>
<evidence type="ECO:0000256" key="2">
    <source>
        <dbReference type="ARBA" id="ARBA00023163"/>
    </source>
</evidence>
<evidence type="ECO:0000256" key="3">
    <source>
        <dbReference type="SAM" id="Coils"/>
    </source>
</evidence>
<dbReference type="Proteomes" id="UP000195402">
    <property type="component" value="Unassembled WGS sequence"/>
</dbReference>
<organism evidence="6 7">
    <name type="scientific">Macleaya cordata</name>
    <name type="common">Five-seeded plume-poppy</name>
    <name type="synonym">Bocconia cordata</name>
    <dbReference type="NCBI Taxonomy" id="56857"/>
    <lineage>
        <taxon>Eukaryota</taxon>
        <taxon>Viridiplantae</taxon>
        <taxon>Streptophyta</taxon>
        <taxon>Embryophyta</taxon>
        <taxon>Tracheophyta</taxon>
        <taxon>Spermatophyta</taxon>
        <taxon>Magnoliopsida</taxon>
        <taxon>Ranunculales</taxon>
        <taxon>Papaveraceae</taxon>
        <taxon>Papaveroideae</taxon>
        <taxon>Macleaya</taxon>
    </lineage>
</organism>
<comment type="caution">
    <text evidence="6">The sequence shown here is derived from an EMBL/GenBank/DDBJ whole genome shotgun (WGS) entry which is preliminary data.</text>
</comment>
<dbReference type="InterPro" id="IPR044278">
    <property type="entry name" value="BHLH95-like"/>
</dbReference>
<evidence type="ECO:0000313" key="6">
    <source>
        <dbReference type="EMBL" id="OVA15065.1"/>
    </source>
</evidence>
<dbReference type="GO" id="GO:0009960">
    <property type="term" value="P:endosperm development"/>
    <property type="evidence" value="ECO:0007669"/>
    <property type="project" value="InterPro"/>
</dbReference>
<protein>
    <submittedName>
        <fullName evidence="6">Myc-type</fullName>
    </submittedName>
</protein>
<dbReference type="OMA" id="LVTDIFM"/>
<dbReference type="GO" id="GO:0003700">
    <property type="term" value="F:DNA-binding transcription factor activity"/>
    <property type="evidence" value="ECO:0007669"/>
    <property type="project" value="InterPro"/>
</dbReference>
<dbReference type="EMBL" id="MVGT01000924">
    <property type="protein sequence ID" value="OVA15065.1"/>
    <property type="molecule type" value="Genomic_DNA"/>
</dbReference>
<name>A0A200QX86_MACCD</name>
<dbReference type="InterPro" id="IPR011598">
    <property type="entry name" value="bHLH_dom"/>
</dbReference>
<feature type="coiled-coil region" evidence="3">
    <location>
        <begin position="113"/>
        <end position="140"/>
    </location>
</feature>
<feature type="domain" description="BHLH" evidence="5">
    <location>
        <begin position="73"/>
        <end position="123"/>
    </location>
</feature>
<dbReference type="Pfam" id="PF00010">
    <property type="entry name" value="HLH"/>
    <property type="match status" value="1"/>
</dbReference>
<reference evidence="6 7" key="1">
    <citation type="journal article" date="2017" name="Mol. Plant">
        <title>The Genome of Medicinal Plant Macleaya cordata Provides New Insights into Benzylisoquinoline Alkaloids Metabolism.</title>
        <authorList>
            <person name="Liu X."/>
            <person name="Liu Y."/>
            <person name="Huang P."/>
            <person name="Ma Y."/>
            <person name="Qing Z."/>
            <person name="Tang Q."/>
            <person name="Cao H."/>
            <person name="Cheng P."/>
            <person name="Zheng Y."/>
            <person name="Yuan Z."/>
            <person name="Zhou Y."/>
            <person name="Liu J."/>
            <person name="Tang Z."/>
            <person name="Zhuo Y."/>
            <person name="Zhang Y."/>
            <person name="Yu L."/>
            <person name="Huang J."/>
            <person name="Yang P."/>
            <person name="Peng Q."/>
            <person name="Zhang J."/>
            <person name="Jiang W."/>
            <person name="Zhang Z."/>
            <person name="Lin K."/>
            <person name="Ro D.K."/>
            <person name="Chen X."/>
            <person name="Xiong X."/>
            <person name="Shang Y."/>
            <person name="Huang S."/>
            <person name="Zeng J."/>
        </authorList>
    </citation>
    <scope>NUCLEOTIDE SEQUENCE [LARGE SCALE GENOMIC DNA]</scope>
    <source>
        <strain evidence="7">cv. BLH2017</strain>
        <tissue evidence="6">Root</tissue>
    </source>
</reference>
<dbReference type="OrthoDB" id="1927122at2759"/>
<evidence type="ECO:0000259" key="5">
    <source>
        <dbReference type="PROSITE" id="PS50888"/>
    </source>
</evidence>
<accession>A0A200QX86</accession>